<name>A0A0P8ZUN8_DROAN</name>
<feature type="compositionally biased region" description="Gly residues" evidence="2">
    <location>
        <begin position="339"/>
        <end position="348"/>
    </location>
</feature>
<feature type="region of interest" description="Disordered" evidence="2">
    <location>
        <begin position="1050"/>
        <end position="1070"/>
    </location>
</feature>
<dbReference type="CTD" id="104374"/>
<feature type="region of interest" description="Disordered" evidence="2">
    <location>
        <begin position="1459"/>
        <end position="1777"/>
    </location>
</feature>
<feature type="compositionally biased region" description="Low complexity" evidence="2">
    <location>
        <begin position="1312"/>
        <end position="1324"/>
    </location>
</feature>
<dbReference type="Pfam" id="PF12752">
    <property type="entry name" value="SUZ"/>
    <property type="match status" value="1"/>
</dbReference>
<evidence type="ECO:0000256" key="2">
    <source>
        <dbReference type="SAM" id="MobiDB-lite"/>
    </source>
</evidence>
<feature type="compositionally biased region" description="Basic and acidic residues" evidence="2">
    <location>
        <begin position="326"/>
        <end position="336"/>
    </location>
</feature>
<feature type="compositionally biased region" description="Low complexity" evidence="2">
    <location>
        <begin position="1726"/>
        <end position="1762"/>
    </location>
</feature>
<keyword evidence="1" id="KW-0597">Phosphoprotein</keyword>
<evidence type="ECO:0000313" key="6">
    <source>
        <dbReference type="EMBL" id="KPU78290.1"/>
    </source>
</evidence>
<feature type="region of interest" description="Disordered" evidence="2">
    <location>
        <begin position="562"/>
        <end position="775"/>
    </location>
</feature>
<feature type="compositionally biased region" description="Low complexity" evidence="2">
    <location>
        <begin position="764"/>
        <end position="775"/>
    </location>
</feature>
<evidence type="ECO:0000259" key="4">
    <source>
        <dbReference type="PROSITE" id="PS51673"/>
    </source>
</evidence>
<feature type="compositionally biased region" description="Polar residues" evidence="2">
    <location>
        <begin position="680"/>
        <end position="735"/>
    </location>
</feature>
<feature type="compositionally biased region" description="Low complexity" evidence="2">
    <location>
        <begin position="392"/>
        <end position="406"/>
    </location>
</feature>
<dbReference type="PROSITE" id="PS51673">
    <property type="entry name" value="SUZ"/>
    <property type="match status" value="1"/>
</dbReference>
<feature type="region of interest" description="Disordered" evidence="2">
    <location>
        <begin position="1929"/>
        <end position="1953"/>
    </location>
</feature>
<dbReference type="Pfam" id="PF01424">
    <property type="entry name" value="R3H"/>
    <property type="match status" value="1"/>
</dbReference>
<organism evidence="5 7">
    <name type="scientific">Drosophila ananassae</name>
    <name type="common">Fruit fly</name>
    <dbReference type="NCBI Taxonomy" id="7217"/>
    <lineage>
        <taxon>Eukaryota</taxon>
        <taxon>Metazoa</taxon>
        <taxon>Ecdysozoa</taxon>
        <taxon>Arthropoda</taxon>
        <taxon>Hexapoda</taxon>
        <taxon>Insecta</taxon>
        <taxon>Pterygota</taxon>
        <taxon>Neoptera</taxon>
        <taxon>Endopterygota</taxon>
        <taxon>Diptera</taxon>
        <taxon>Brachycera</taxon>
        <taxon>Muscomorpha</taxon>
        <taxon>Ephydroidea</taxon>
        <taxon>Drosophilidae</taxon>
        <taxon>Drosophila</taxon>
        <taxon>Sophophora</taxon>
    </lineage>
</organism>
<feature type="compositionally biased region" description="Basic and acidic residues" evidence="2">
    <location>
        <begin position="304"/>
        <end position="316"/>
    </location>
</feature>
<feature type="compositionally biased region" description="Gly residues" evidence="2">
    <location>
        <begin position="1624"/>
        <end position="1638"/>
    </location>
</feature>
<accession>A0A0P8ZUN8</accession>
<dbReference type="PANTHER" id="PTHR15672">
    <property type="entry name" value="CAMP-REGULATED PHOSPHOPROTEIN 21 RELATED R3H DOMAIN CONTAINING PROTEIN"/>
    <property type="match status" value="1"/>
</dbReference>
<reference evidence="5" key="2">
    <citation type="journal article" date="2008" name="Bioinformatics">
        <title>Assembly reconciliation.</title>
        <authorList>
            <person name="Zimin A.V."/>
            <person name="Smith D.R."/>
            <person name="Sutton G."/>
            <person name="Yorke J.A."/>
        </authorList>
    </citation>
    <scope>NUCLEOTIDE SEQUENCE</scope>
    <source>
        <strain evidence="5">TSC#14024-0371.13</strain>
    </source>
</reference>
<sequence>MSSTKSQVALATNIPTNLSSAASASTAAAAAAVVVAAVASNTNTTSGSGSGSGSGSPPPPPPPTAAAATSSSSVAGNNSSEECQTVAGGSANLGRQNSFGNRRGNMKGKHLTRSHAMRESTSPPRTPTPRGAGEQQLDSHEHNNNNAITNNNNNNNSNNNNNNNNNNGNSNNSKAQSTGRGNSPLMEAPAVIVTSQQQQQQQQQQQMQQTPQKPPQNVPLSNEAEFPKLSPPKKSGGQHNRTNSNGSGMEYNNNSNANKKFVVDLKSNGLDNNTKHHNNNNNSGGGNNNSSTGVIYNSGMNYKAADRHERHDRHEMSSQNSNLSNNHDDEPYHYEPQRAGGGGGGGGGGKKHRTNTNSKGNKPRLKNIGGSSSGSIDGGGNNNGGGGGGGNNNMSSNNANSNNSSNNTSGFISRVFHQSENSSEQYTDYGGTDLLMFFRDTLNKNPKDRNILLKIEKDLMEFVQENSRGCEYRFPPASSYNRMLIHRTAAFFGMEHNVDTETQQCVIVAVTKGTRIPEIRFQSLVRDDARKSILKRDTHSFDEVRPLAYLCPLSLDRKAKSFEEREEDYDRARSRIFSRTGTQDGYSGGGGGDEDCYGGWDQQQQQQQKQSQPPRPKRPNGKMLQMQNSTESRDGMRSGGAVPKSHNFGNYGGPPGSGNNSLPRGDSTNSNKSGRGGFTKQDSTGSTNTPWRLSPSSSGYKTRTQSVRSDSVTPSPTGYGSDRQTPELNHPNSSRLGGPGPGAGSSCTAATSPMGGSGGGAASGSGQPAAGSPSGTSGLVWAVTDISNVPIGSLLIDPQTLQPIVNADGSIYHYDPSNLPPNQALQHTGNQYQSQNQGNSSGGYSNYRKSSPHQQQQHQQHLQQPPQQQQQQQPHHQQQQQQLPQQQYASTEMSCSSTESYAEETQSPGMECSEGYESYEPQSMPQQQQQQQEDPGMKGDDCDSLASATACLSITTATSTKNYDRIEVQKYKNQATSPNIPACCATTGEKLEAESPIGVQEQEQEPIAGPSSSISAASSTGSAELPTSQTPLTPVATQVNCDLQSVSPSSTPYSQCEAKTPNQSHGPSAVVEEPKTTTWTYTQSYQAPDGSTVFHTTTAPNGAAPYCATTYQQGPDGSIYAVPQGMVYAAYPQPGVGGAGAASQPLFQLTASSHPPAQTLFASPEAGGELPGGTYMIPVFDPAQQPREGLIQAQAIYQAGPGGPAATTVMPMAATAAYPTAQFATATAPNGAPIYQAPLIYSSEPNGGAQLQQLPMATYPIQYSYPYYPIPYYVPQQAVATAPMVAASQPPVGQAPLPPQAQPTQPGGGATAGPPTVVSVSGPPHHQPHQPHHQPPQQSSSNGGSVVASSSYGGRVKRTPGGGSIHYNASYPPSSVAHASGGHHPAAGSAQLIAAPAASTTTYHALPTLTLAHGGAPAGSDLGGAAAAHVYALPAQHATALIPTNIFPYAAAAAAAAAGPAGPQPAPQVVQQAPPPPPAAPHHLITAAPFYPASAGGMESQSAPSTPAAPGRQAPLFSTPPAPNNGSSGSSSAGGNGNGGGYHSNSSTPHYYQGQGSNEGGYSTPYEKRNNGGTQSMGVRKPYHPGGYNPRHSVPMGGMPSGAKTPLLNSNNEPTPRASPSGVSMGGGPPSSGGGAAGGSNSYHHRGPPPHAMGGAKQRENKPNQLPLISGPPPSYATGNPGAGGAVSTTPSYEAKPPVRLNAAAASFRSQKSMNQDFRRSVSQRNSPSANGGNGNGSHESSNNSPNSIAGSNNNSAANTPNAAPPPPPPAATLVSHPGGYVVLDQSMNASPPSIYLGSSGGPGVAGVPGVSGGAGGAAGQAAAGSNGGGGGQHTGGARTHIPTAQLHHSAASAAAAAAAAGSQQATTAAVLSGVAAAALGGYNPNGASSVYFKYGQTYFAHPSVALPNSRRSPSNDIRPQMAQVAGMYPTMMIQARHPSRHPNPNYKGSRPR</sequence>
<feature type="region of interest" description="Disordered" evidence="2">
    <location>
        <begin position="1814"/>
        <end position="1840"/>
    </location>
</feature>
<feature type="compositionally biased region" description="Gly residues" evidence="2">
    <location>
        <begin position="1826"/>
        <end position="1835"/>
    </location>
</feature>
<feature type="compositionally biased region" description="Low complexity" evidence="2">
    <location>
        <begin position="829"/>
        <end position="887"/>
    </location>
</feature>
<feature type="compositionally biased region" description="Low complexity" evidence="2">
    <location>
        <begin position="196"/>
        <end position="211"/>
    </location>
</feature>
<feature type="compositionally biased region" description="Low complexity" evidence="2">
    <location>
        <begin position="144"/>
        <end position="173"/>
    </location>
</feature>
<dbReference type="Proteomes" id="UP000007801">
    <property type="component" value="Unassembled WGS sequence"/>
</dbReference>
<dbReference type="PROSITE" id="PS51061">
    <property type="entry name" value="R3H"/>
    <property type="match status" value="1"/>
</dbReference>
<feature type="compositionally biased region" description="Polar residues" evidence="2">
    <location>
        <begin position="237"/>
        <end position="255"/>
    </location>
</feature>
<dbReference type="InterPro" id="IPR036867">
    <property type="entry name" value="R3H_dom_sf"/>
</dbReference>
<keyword evidence="7" id="KW-1185">Reference proteome</keyword>
<feature type="region of interest" description="Disordered" evidence="2">
    <location>
        <begin position="1288"/>
        <end position="1367"/>
    </location>
</feature>
<feature type="region of interest" description="Disordered" evidence="2">
    <location>
        <begin position="812"/>
        <end position="942"/>
    </location>
</feature>
<feature type="compositionally biased region" description="Gly residues" evidence="2">
    <location>
        <begin position="376"/>
        <end position="391"/>
    </location>
</feature>
<dbReference type="FunCoup" id="A0A0P8ZUN8">
    <property type="interactions" value="236"/>
</dbReference>
<feature type="compositionally biased region" description="Polar residues" evidence="2">
    <location>
        <begin position="888"/>
        <end position="908"/>
    </location>
</feature>
<evidence type="ECO:0000259" key="3">
    <source>
        <dbReference type="PROSITE" id="PS51061"/>
    </source>
</evidence>
<dbReference type="Gene3D" id="3.30.1370.50">
    <property type="entry name" value="R3H-like domain"/>
    <property type="match status" value="1"/>
</dbReference>
<dbReference type="InterPro" id="IPR024771">
    <property type="entry name" value="SUZ"/>
</dbReference>
<proteinExistence type="predicted"/>
<feature type="region of interest" description="Disordered" evidence="2">
    <location>
        <begin position="42"/>
        <end position="255"/>
    </location>
</feature>
<evidence type="ECO:0000256" key="1">
    <source>
        <dbReference type="ARBA" id="ARBA00022553"/>
    </source>
</evidence>
<protein>
    <submittedName>
        <fullName evidence="5">Uncharacterized protein, isoform E</fullName>
    </submittedName>
    <submittedName>
        <fullName evidence="6">Uncharacterized protein, isoform F</fullName>
    </submittedName>
</protein>
<feature type="compositionally biased region" description="Low complexity" evidence="2">
    <location>
        <begin position="1459"/>
        <end position="1472"/>
    </location>
</feature>
<feature type="compositionally biased region" description="Basic and acidic residues" evidence="2">
    <location>
        <begin position="562"/>
        <end position="573"/>
    </location>
</feature>
<dbReference type="InterPro" id="IPR001374">
    <property type="entry name" value="R3H_dom"/>
</dbReference>
<dbReference type="InterPro" id="IPR051937">
    <property type="entry name" value="R3H_domain_containing"/>
</dbReference>
<feature type="compositionally biased region" description="Low complexity" evidence="2">
    <location>
        <begin position="597"/>
        <end position="612"/>
    </location>
</feature>
<dbReference type="STRING" id="7217.A0A0P8ZUN8"/>
<gene>
    <name evidence="5" type="primary">Dana\GF24227</name>
    <name evidence="5" type="synonym">dana_GLEANR_8967</name>
    <name evidence="5" type="ORF">GF24227</name>
</gene>
<feature type="compositionally biased region" description="Low complexity" evidence="2">
    <location>
        <begin position="65"/>
        <end position="80"/>
    </location>
</feature>
<evidence type="ECO:0000313" key="7">
    <source>
        <dbReference type="Proteomes" id="UP000007801"/>
    </source>
</evidence>
<dbReference type="OrthoDB" id="278430at2759"/>
<feature type="compositionally biased region" description="Gly residues" evidence="2">
    <location>
        <begin position="1532"/>
        <end position="1542"/>
    </location>
</feature>
<dbReference type="GeneID" id="6506860"/>
<dbReference type="SUPFAM" id="SSF82708">
    <property type="entry name" value="R3H domain"/>
    <property type="match status" value="1"/>
</dbReference>
<feature type="region of interest" description="Disordered" evidence="2">
    <location>
        <begin position="993"/>
        <end position="1030"/>
    </location>
</feature>
<feature type="compositionally biased region" description="Low complexity" evidence="2">
    <location>
        <begin position="1335"/>
        <end position="1354"/>
    </location>
</feature>
<feature type="domain" description="R3H" evidence="3">
    <location>
        <begin position="449"/>
        <end position="513"/>
    </location>
</feature>
<dbReference type="EMBL" id="CH902618">
    <property type="protein sequence ID" value="KPU78290.1"/>
    <property type="molecule type" value="Genomic_DNA"/>
</dbReference>
<reference evidence="5 7" key="1">
    <citation type="journal article" date="2007" name="Nature">
        <title>Evolution of genes and genomes on the Drosophila phylogeny.</title>
        <authorList>
            <consortium name="Drosophila 12 Genomes Consortium"/>
            <person name="Clark A.G."/>
            <person name="Eisen M.B."/>
            <person name="Smith D.R."/>
            <person name="Bergman C.M."/>
            <person name="Oliver B."/>
            <person name="Markow T.A."/>
            <person name="Kaufman T.C."/>
            <person name="Kellis M."/>
            <person name="Gelbart W."/>
            <person name="Iyer V.N."/>
            <person name="Pollard D.A."/>
            <person name="Sackton T.B."/>
            <person name="Larracuente A.M."/>
            <person name="Singh N.D."/>
            <person name="Abad J.P."/>
            <person name="Abt D.N."/>
            <person name="Adryan B."/>
            <person name="Aguade M."/>
            <person name="Akashi H."/>
            <person name="Anderson W.W."/>
            <person name="Aquadro C.F."/>
            <person name="Ardell D.H."/>
            <person name="Arguello R."/>
            <person name="Artieri C.G."/>
            <person name="Barbash D.A."/>
            <person name="Barker D."/>
            <person name="Barsanti P."/>
            <person name="Batterham P."/>
            <person name="Batzoglou S."/>
            <person name="Begun D."/>
            <person name="Bhutkar A."/>
            <person name="Blanco E."/>
            <person name="Bosak S.A."/>
            <person name="Bradley R.K."/>
            <person name="Brand A.D."/>
            <person name="Brent M.R."/>
            <person name="Brooks A.N."/>
            <person name="Brown R.H."/>
            <person name="Butlin R.K."/>
            <person name="Caggese C."/>
            <person name="Calvi B.R."/>
            <person name="Bernardo de Carvalho A."/>
            <person name="Caspi A."/>
            <person name="Castrezana S."/>
            <person name="Celniker S.E."/>
            <person name="Chang J.L."/>
            <person name="Chapple C."/>
            <person name="Chatterji S."/>
            <person name="Chinwalla A."/>
            <person name="Civetta A."/>
            <person name="Clifton S.W."/>
            <person name="Comeron J.M."/>
            <person name="Costello J.C."/>
            <person name="Coyne J.A."/>
            <person name="Daub J."/>
            <person name="David R.G."/>
            <person name="Delcher A.L."/>
            <person name="Delehaunty K."/>
            <person name="Do C.B."/>
            <person name="Ebling H."/>
            <person name="Edwards K."/>
            <person name="Eickbush T."/>
            <person name="Evans J.D."/>
            <person name="Filipski A."/>
            <person name="Findeiss S."/>
            <person name="Freyhult E."/>
            <person name="Fulton L."/>
            <person name="Fulton R."/>
            <person name="Garcia A.C."/>
            <person name="Gardiner A."/>
            <person name="Garfield D.A."/>
            <person name="Garvin B.E."/>
            <person name="Gibson G."/>
            <person name="Gilbert D."/>
            <person name="Gnerre S."/>
            <person name="Godfrey J."/>
            <person name="Good R."/>
            <person name="Gotea V."/>
            <person name="Gravely B."/>
            <person name="Greenberg A.J."/>
            <person name="Griffiths-Jones S."/>
            <person name="Gross S."/>
            <person name="Guigo R."/>
            <person name="Gustafson E.A."/>
            <person name="Haerty W."/>
            <person name="Hahn M.W."/>
            <person name="Halligan D.L."/>
            <person name="Halpern A.L."/>
            <person name="Halter G.M."/>
            <person name="Han M.V."/>
            <person name="Heger A."/>
            <person name="Hillier L."/>
            <person name="Hinrichs A.S."/>
            <person name="Holmes I."/>
            <person name="Hoskins R.A."/>
            <person name="Hubisz M.J."/>
            <person name="Hultmark D."/>
            <person name="Huntley M.A."/>
            <person name="Jaffe D.B."/>
            <person name="Jagadeeshan S."/>
            <person name="Jeck W.R."/>
            <person name="Johnson J."/>
            <person name="Jones C.D."/>
            <person name="Jordan W.C."/>
            <person name="Karpen G.H."/>
            <person name="Kataoka E."/>
            <person name="Keightley P.D."/>
            <person name="Kheradpour P."/>
            <person name="Kirkness E.F."/>
            <person name="Koerich L.B."/>
            <person name="Kristiansen K."/>
            <person name="Kudrna D."/>
            <person name="Kulathinal R.J."/>
            <person name="Kumar S."/>
            <person name="Kwok R."/>
            <person name="Lander E."/>
            <person name="Langley C.H."/>
            <person name="Lapoint R."/>
            <person name="Lazzaro B.P."/>
            <person name="Lee S.J."/>
            <person name="Levesque L."/>
            <person name="Li R."/>
            <person name="Lin C.F."/>
            <person name="Lin M.F."/>
            <person name="Lindblad-Toh K."/>
            <person name="Llopart A."/>
            <person name="Long M."/>
            <person name="Low L."/>
            <person name="Lozovsky E."/>
            <person name="Lu J."/>
            <person name="Luo M."/>
            <person name="Machado C.A."/>
            <person name="Makalowski W."/>
            <person name="Marzo M."/>
            <person name="Matsuda M."/>
            <person name="Matzkin L."/>
            <person name="McAllister B."/>
            <person name="McBride C.S."/>
            <person name="McKernan B."/>
            <person name="McKernan K."/>
            <person name="Mendez-Lago M."/>
            <person name="Minx P."/>
            <person name="Mollenhauer M.U."/>
            <person name="Montooth K."/>
            <person name="Mount S.M."/>
            <person name="Mu X."/>
            <person name="Myers E."/>
            <person name="Negre B."/>
            <person name="Newfeld S."/>
            <person name="Nielsen R."/>
            <person name="Noor M.A."/>
            <person name="O'Grady P."/>
            <person name="Pachter L."/>
            <person name="Papaceit M."/>
            <person name="Parisi M.J."/>
            <person name="Parisi M."/>
            <person name="Parts L."/>
            <person name="Pedersen J.S."/>
            <person name="Pesole G."/>
            <person name="Phillippy A.M."/>
            <person name="Ponting C.P."/>
            <person name="Pop M."/>
            <person name="Porcelli D."/>
            <person name="Powell J.R."/>
            <person name="Prohaska S."/>
            <person name="Pruitt K."/>
            <person name="Puig M."/>
            <person name="Quesneville H."/>
            <person name="Ram K.R."/>
            <person name="Rand D."/>
            <person name="Rasmussen M.D."/>
            <person name="Reed L.K."/>
            <person name="Reenan R."/>
            <person name="Reily A."/>
            <person name="Remington K.A."/>
            <person name="Rieger T.T."/>
            <person name="Ritchie M.G."/>
            <person name="Robin C."/>
            <person name="Rogers Y.H."/>
            <person name="Rohde C."/>
            <person name="Rozas J."/>
            <person name="Rubenfield M.J."/>
            <person name="Ruiz A."/>
            <person name="Russo S."/>
            <person name="Salzberg S.L."/>
            <person name="Sanchez-Gracia A."/>
            <person name="Saranga D.J."/>
            <person name="Sato H."/>
            <person name="Schaeffer S.W."/>
            <person name="Schatz M.C."/>
            <person name="Schlenke T."/>
            <person name="Schwartz R."/>
            <person name="Segarra C."/>
            <person name="Singh R.S."/>
            <person name="Sirot L."/>
            <person name="Sirota M."/>
            <person name="Sisneros N.B."/>
            <person name="Smith C.D."/>
            <person name="Smith T.F."/>
            <person name="Spieth J."/>
            <person name="Stage D.E."/>
            <person name="Stark A."/>
            <person name="Stephan W."/>
            <person name="Strausberg R.L."/>
            <person name="Strempel S."/>
            <person name="Sturgill D."/>
            <person name="Sutton G."/>
            <person name="Sutton G.G."/>
            <person name="Tao W."/>
            <person name="Teichmann S."/>
            <person name="Tobari Y.N."/>
            <person name="Tomimura Y."/>
            <person name="Tsolas J.M."/>
            <person name="Valente V.L."/>
            <person name="Venter E."/>
            <person name="Venter J.C."/>
            <person name="Vicario S."/>
            <person name="Vieira F.G."/>
            <person name="Vilella A.J."/>
            <person name="Villasante A."/>
            <person name="Walenz B."/>
            <person name="Wang J."/>
            <person name="Wasserman M."/>
            <person name="Watts T."/>
            <person name="Wilson D."/>
            <person name="Wilson R.K."/>
            <person name="Wing R.A."/>
            <person name="Wolfner M.F."/>
            <person name="Wong A."/>
            <person name="Wong G.K."/>
            <person name="Wu C.I."/>
            <person name="Wu G."/>
            <person name="Yamamoto D."/>
            <person name="Yang H.P."/>
            <person name="Yang S.P."/>
            <person name="Yorke J.A."/>
            <person name="Yoshida K."/>
            <person name="Zdobnov E."/>
            <person name="Zhang P."/>
            <person name="Zhang Y."/>
            <person name="Zimin A.V."/>
            <person name="Baldwin J."/>
            <person name="Abdouelleil A."/>
            <person name="Abdulkadir J."/>
            <person name="Abebe A."/>
            <person name="Abera B."/>
            <person name="Abreu J."/>
            <person name="Acer S.C."/>
            <person name="Aftuck L."/>
            <person name="Alexander A."/>
            <person name="An P."/>
            <person name="Anderson E."/>
            <person name="Anderson S."/>
            <person name="Arachi H."/>
            <person name="Azer M."/>
            <person name="Bachantsang P."/>
            <person name="Barry A."/>
            <person name="Bayul T."/>
            <person name="Berlin A."/>
            <person name="Bessette D."/>
            <person name="Bloom T."/>
            <person name="Blye J."/>
            <person name="Boguslavskiy L."/>
            <person name="Bonnet C."/>
            <person name="Boukhgalter B."/>
            <person name="Bourzgui I."/>
            <person name="Brown A."/>
            <person name="Cahill P."/>
            <person name="Channer S."/>
            <person name="Cheshatsang Y."/>
            <person name="Chuda L."/>
            <person name="Citroen M."/>
            <person name="Collymore A."/>
            <person name="Cooke P."/>
            <person name="Costello M."/>
            <person name="D'Aco K."/>
            <person name="Daza R."/>
            <person name="De Haan G."/>
            <person name="DeGray S."/>
            <person name="DeMaso C."/>
            <person name="Dhargay N."/>
            <person name="Dooley K."/>
            <person name="Dooley E."/>
            <person name="Doricent M."/>
            <person name="Dorje P."/>
            <person name="Dorjee K."/>
            <person name="Dupes A."/>
            <person name="Elong R."/>
            <person name="Falk J."/>
            <person name="Farina A."/>
            <person name="Faro S."/>
            <person name="Ferguson D."/>
            <person name="Fisher S."/>
            <person name="Foley C.D."/>
            <person name="Franke A."/>
            <person name="Friedrich D."/>
            <person name="Gadbois L."/>
            <person name="Gearin G."/>
            <person name="Gearin C.R."/>
            <person name="Giannoukos G."/>
            <person name="Goode T."/>
            <person name="Graham J."/>
            <person name="Grandbois E."/>
            <person name="Grewal S."/>
            <person name="Gyaltsen K."/>
            <person name="Hafez N."/>
            <person name="Hagos B."/>
            <person name="Hall J."/>
            <person name="Henson C."/>
            <person name="Hollinger A."/>
            <person name="Honan T."/>
            <person name="Huard M.D."/>
            <person name="Hughes L."/>
            <person name="Hurhula B."/>
            <person name="Husby M.E."/>
            <person name="Kamat A."/>
            <person name="Kanga B."/>
            <person name="Kashin S."/>
            <person name="Khazanovich D."/>
            <person name="Kisner P."/>
            <person name="Lance K."/>
            <person name="Lara M."/>
            <person name="Lee W."/>
            <person name="Lennon N."/>
            <person name="Letendre F."/>
            <person name="LeVine R."/>
            <person name="Lipovsky A."/>
            <person name="Liu X."/>
            <person name="Liu J."/>
            <person name="Liu S."/>
            <person name="Lokyitsang T."/>
            <person name="Lokyitsang Y."/>
            <person name="Lubonja R."/>
            <person name="Lui A."/>
            <person name="MacDonald P."/>
            <person name="Magnisalis V."/>
            <person name="Maru K."/>
            <person name="Matthews C."/>
            <person name="McCusker W."/>
            <person name="McDonough S."/>
            <person name="Mehta T."/>
            <person name="Meldrim J."/>
            <person name="Meneus L."/>
            <person name="Mihai O."/>
            <person name="Mihalev A."/>
            <person name="Mihova T."/>
            <person name="Mittelman R."/>
            <person name="Mlenga V."/>
            <person name="Montmayeur A."/>
            <person name="Mulrain L."/>
            <person name="Navidi A."/>
            <person name="Naylor J."/>
            <person name="Negash T."/>
            <person name="Nguyen T."/>
            <person name="Nguyen N."/>
            <person name="Nicol R."/>
            <person name="Norbu C."/>
            <person name="Norbu N."/>
            <person name="Novod N."/>
            <person name="O'Neill B."/>
            <person name="Osman S."/>
            <person name="Markiewicz E."/>
            <person name="Oyono O.L."/>
            <person name="Patti C."/>
            <person name="Phunkhang P."/>
            <person name="Pierre F."/>
            <person name="Priest M."/>
            <person name="Raghuraman S."/>
            <person name="Rege F."/>
            <person name="Reyes R."/>
            <person name="Rise C."/>
            <person name="Rogov P."/>
            <person name="Ross K."/>
            <person name="Ryan E."/>
            <person name="Settipalli S."/>
            <person name="Shea T."/>
            <person name="Sherpa N."/>
            <person name="Shi L."/>
            <person name="Shih D."/>
            <person name="Sparrow T."/>
            <person name="Spaulding J."/>
            <person name="Stalker J."/>
            <person name="Stange-Thomann N."/>
            <person name="Stavropoulos S."/>
            <person name="Stone C."/>
            <person name="Strader C."/>
            <person name="Tesfaye S."/>
            <person name="Thomson T."/>
            <person name="Thoulutsang Y."/>
            <person name="Thoulutsang D."/>
            <person name="Topham K."/>
            <person name="Topping I."/>
            <person name="Tsamla T."/>
            <person name="Vassiliev H."/>
            <person name="Vo A."/>
            <person name="Wangchuk T."/>
            <person name="Wangdi T."/>
            <person name="Weiand M."/>
            <person name="Wilkinson J."/>
            <person name="Wilson A."/>
            <person name="Yadav S."/>
            <person name="Young G."/>
            <person name="Yu Q."/>
            <person name="Zembek L."/>
            <person name="Zhong D."/>
            <person name="Zimmer A."/>
            <person name="Zwirko Z."/>
            <person name="Jaffe D.B."/>
            <person name="Alvarez P."/>
            <person name="Brockman W."/>
            <person name="Butler J."/>
            <person name="Chin C."/>
            <person name="Gnerre S."/>
            <person name="Grabherr M."/>
            <person name="Kleber M."/>
            <person name="Mauceli E."/>
            <person name="MacCallum I."/>
        </authorList>
    </citation>
    <scope>NUCLEOTIDE SEQUENCE [LARGE SCALE GENOMIC DNA]</scope>
    <source>
        <strain evidence="5">TSC#14024-0371.13</strain>
        <strain evidence="7">Tucson 14024-0371.13</strain>
    </source>
</reference>
<dbReference type="SMART" id="SM00393">
    <property type="entry name" value="R3H"/>
    <property type="match status" value="1"/>
</dbReference>
<dbReference type="CDD" id="cd02642">
    <property type="entry name" value="R3H_encore_like"/>
    <property type="match status" value="1"/>
</dbReference>
<dbReference type="PANTHER" id="PTHR15672:SF8">
    <property type="entry name" value="PROTEIN ENCORE"/>
    <property type="match status" value="1"/>
</dbReference>
<feature type="compositionally biased region" description="Basic residues" evidence="2">
    <location>
        <begin position="104"/>
        <end position="115"/>
    </location>
</feature>
<dbReference type="GO" id="GO:0003676">
    <property type="term" value="F:nucleic acid binding"/>
    <property type="evidence" value="ECO:0007669"/>
    <property type="project" value="UniProtKB-UniRule"/>
</dbReference>
<feature type="domain" description="SUZ" evidence="4">
    <location>
        <begin position="515"/>
        <end position="581"/>
    </location>
</feature>
<feature type="compositionally biased region" description="Polar residues" evidence="2">
    <location>
        <begin position="1708"/>
        <end position="1725"/>
    </location>
</feature>
<feature type="compositionally biased region" description="Low complexity" evidence="2">
    <location>
        <begin position="1006"/>
        <end position="1023"/>
    </location>
</feature>
<reference evidence="5" key="3">
    <citation type="submission" date="2015-10" db="EMBL/GenBank/DDBJ databases">
        <authorList>
            <consortium name="FlyBase"/>
        </authorList>
    </citation>
    <scope>NUCLEOTIDE SEQUENCE</scope>
    <source>
        <strain evidence="5">TSC#14024-0371.13</strain>
    </source>
</reference>
<evidence type="ECO:0000313" key="5">
    <source>
        <dbReference type="EMBL" id="KPU78289.1"/>
    </source>
</evidence>
<feature type="region of interest" description="Disordered" evidence="2">
    <location>
        <begin position="268"/>
        <end position="406"/>
    </location>
</feature>
<dbReference type="EMBL" id="CH902618">
    <property type="protein sequence ID" value="KPU78289.1"/>
    <property type="molecule type" value="Genomic_DNA"/>
</dbReference>